<dbReference type="GO" id="GO:0016094">
    <property type="term" value="P:polyprenol biosynthetic process"/>
    <property type="evidence" value="ECO:0007669"/>
    <property type="project" value="TreeGrafter"/>
</dbReference>
<dbReference type="Pfam" id="PF01255">
    <property type="entry name" value="Prenyltransf"/>
    <property type="match status" value="1"/>
</dbReference>
<dbReference type="PROSITE" id="PS01066">
    <property type="entry name" value="UPP_SYNTHASE"/>
    <property type="match status" value="1"/>
</dbReference>
<feature type="active site" description="Proton acceptor" evidence="4">
    <location>
        <position position="85"/>
    </location>
</feature>
<dbReference type="PANTHER" id="PTHR10291">
    <property type="entry name" value="DEHYDRODOLICHYL DIPHOSPHATE SYNTHASE FAMILY MEMBER"/>
    <property type="match status" value="1"/>
</dbReference>
<proteinExistence type="inferred from homology"/>
<comment type="subunit">
    <text evidence="4">Homodimer.</text>
</comment>
<keyword evidence="1 4" id="KW-0808">Transferase</keyword>
<dbReference type="FunFam" id="3.40.1180.10:FF:000003">
    <property type="entry name" value="Isoprenyl transferase 2"/>
    <property type="match status" value="1"/>
</dbReference>
<keyword evidence="3 4" id="KW-0460">Magnesium</keyword>
<sequence>MLKKLLQLMGVYWLYEKWLLRNVSSGQMPSHVGLILDGNRRWARVRGWPPWKGHEAGADKVEEILDWLLELGIKTVTLYILSTENLRRPMHEVEEIFRLIEEKAHKLLKDPKIYKYRVKVKVIGRKDMLPPNVVEALEKLEHATELHDNRFLNLAIAYGGRLEILEAVKQIAEEVKMGQLSPEQIDEKTFEKHLYTNGVPNPEPDLIIRTSGETRISNFLLWQSAYSEFVFQDVNLPDFRYIDLLRAIRTYQSRERRFGL</sequence>
<dbReference type="InterPro" id="IPR018520">
    <property type="entry name" value="UPP_synth-like_CS"/>
</dbReference>
<dbReference type="InterPro" id="IPR001441">
    <property type="entry name" value="UPP_synth-like"/>
</dbReference>
<feature type="active site" evidence="4">
    <location>
        <position position="37"/>
    </location>
</feature>
<evidence type="ECO:0000256" key="3">
    <source>
        <dbReference type="ARBA" id="ARBA00022842"/>
    </source>
</evidence>
<protein>
    <recommendedName>
        <fullName evidence="4">Tritrans,polycis-undecaprenyl-diphosphate synthase (geranylgeranyl-diphosphate specific)</fullName>
        <ecNumber evidence="4">2.5.1.89</ecNumber>
    </recommendedName>
    <alternativeName>
        <fullName evidence="4">Undecaprenyl diphosphate synthase</fullName>
        <shortName evidence="4">UDS</shortName>
    </alternativeName>
    <alternativeName>
        <fullName evidence="4">Undecaprenyl pyrophosphate synthase</fullName>
        <shortName evidence="4">UPP synthase</shortName>
    </alternativeName>
</protein>
<feature type="binding site" evidence="4">
    <location>
        <position position="37"/>
    </location>
    <ligand>
        <name>Mg(2+)</name>
        <dbReference type="ChEBI" id="CHEBI:18420"/>
    </ligand>
</feature>
<evidence type="ECO:0000313" key="7">
    <source>
        <dbReference type="EMBL" id="HHN52113.1"/>
    </source>
</evidence>
<evidence type="ECO:0000256" key="4">
    <source>
        <dbReference type="HAMAP-Rule" id="MF_01139"/>
    </source>
</evidence>
<dbReference type="GO" id="GO:0045547">
    <property type="term" value="F:ditrans,polycis-polyprenyl diphosphate synthase [(2E,6E)-farnesyl diphosphate specific] activity"/>
    <property type="evidence" value="ECO:0007669"/>
    <property type="project" value="TreeGrafter"/>
</dbReference>
<dbReference type="EMBL" id="DRXG01000042">
    <property type="protein sequence ID" value="HHN52113.1"/>
    <property type="molecule type" value="Genomic_DNA"/>
</dbReference>
<dbReference type="NCBIfam" id="TIGR00055">
    <property type="entry name" value="uppS"/>
    <property type="match status" value="1"/>
</dbReference>
<feature type="binding site" evidence="4">
    <location>
        <position position="42"/>
    </location>
    <ligand>
        <name>substrate</name>
    </ligand>
</feature>
<dbReference type="EMBL" id="DTCM01000082">
    <property type="protein sequence ID" value="HGL41376.1"/>
    <property type="molecule type" value="Genomic_DNA"/>
</dbReference>
<comment type="catalytic activity">
    <reaction evidence="4">
        <text>geranylgeranyl diphosphate + 7 isopentenyl diphosphate = tri-trans,hepta-cis-undecaprenyl diphosphate + 7 diphosphate</text>
        <dbReference type="Rhea" id="RHEA:27622"/>
        <dbReference type="ChEBI" id="CHEBI:33019"/>
        <dbReference type="ChEBI" id="CHEBI:57533"/>
        <dbReference type="ChEBI" id="CHEBI:60388"/>
        <dbReference type="ChEBI" id="CHEBI:128769"/>
        <dbReference type="EC" id="2.5.1.89"/>
    </reaction>
</comment>
<feature type="binding site" evidence="4">
    <location>
        <position position="209"/>
    </location>
    <ligand>
        <name>substrate</name>
    </ligand>
</feature>
<dbReference type="Gene3D" id="3.40.1180.10">
    <property type="entry name" value="Decaprenyl diphosphate synthase-like"/>
    <property type="match status" value="1"/>
</dbReference>
<comment type="similarity">
    <text evidence="4">Belongs to the UPP synthase family.</text>
</comment>
<dbReference type="EC" id="2.5.1.89" evidence="4"/>
<organism evidence="6">
    <name type="scientific">Caldiarchaeum subterraneum</name>
    <dbReference type="NCBI Taxonomy" id="311458"/>
    <lineage>
        <taxon>Archaea</taxon>
        <taxon>Nitrososphaerota</taxon>
        <taxon>Candidatus Caldarchaeales</taxon>
        <taxon>Candidatus Caldarchaeaceae</taxon>
        <taxon>Candidatus Caldarchaeum</taxon>
    </lineage>
</organism>
<dbReference type="HAMAP" id="MF_01139">
    <property type="entry name" value="ISPT"/>
    <property type="match status" value="1"/>
</dbReference>
<comment type="function">
    <text evidence="4">Catalyzes the sequential condensation of isopentenyl diphosphate (IPP) with geranylgeranyl diphosphate (GGPP) to yield (2Z,6Z,10Z,14Z,18Z,22Z,26Z,30E,34E,38E)-undecaprenyl diphosphate (tritrans,heptacis-UPP). It is probably the precursor of glycosyl carrier lipids.</text>
</comment>
<name>A0A7C4I8Q9_CALS0</name>
<comment type="caution">
    <text evidence="4">Lacks conserved residue(s) required for the propagation of feature annotation.</text>
</comment>
<reference evidence="6" key="1">
    <citation type="journal article" date="2020" name="mSystems">
        <title>Genome- and Community-Level Interaction Insights into Carbon Utilization and Element Cycling Functions of Hydrothermarchaeota in Hydrothermal Sediment.</title>
        <authorList>
            <person name="Zhou Z."/>
            <person name="Liu Y."/>
            <person name="Xu W."/>
            <person name="Pan J."/>
            <person name="Luo Z.H."/>
            <person name="Li M."/>
        </authorList>
    </citation>
    <scope>NUCLEOTIDE SEQUENCE [LARGE SCALE GENOMIC DNA]</scope>
    <source>
        <strain evidence="7">SpSt-1073</strain>
        <strain evidence="6">SpSt-613</strain>
        <strain evidence="5">SpSt-669</strain>
    </source>
</reference>
<feature type="binding site" evidence="4">
    <location>
        <begin position="38"/>
        <end position="41"/>
    </location>
    <ligand>
        <name>substrate</name>
    </ligand>
</feature>
<evidence type="ECO:0000256" key="1">
    <source>
        <dbReference type="ARBA" id="ARBA00022679"/>
    </source>
</evidence>
<gene>
    <name evidence="4 6" type="primary">uppS</name>
    <name evidence="7" type="ORF">ENM30_02240</name>
    <name evidence="6" type="ORF">ENT82_07215</name>
    <name evidence="5" type="ORF">ENU43_06910</name>
</gene>
<feature type="binding site" evidence="4">
    <location>
        <begin position="82"/>
        <end position="84"/>
    </location>
    <ligand>
        <name>substrate</name>
    </ligand>
</feature>
<feature type="binding site" evidence="4">
    <location>
        <begin position="215"/>
        <end position="217"/>
    </location>
    <ligand>
        <name>substrate</name>
    </ligand>
</feature>
<feature type="binding site" evidence="4">
    <location>
        <position position="54"/>
    </location>
    <ligand>
        <name>substrate</name>
    </ligand>
</feature>
<accession>A0A7C4I8Q9</accession>
<dbReference type="GO" id="GO:0000287">
    <property type="term" value="F:magnesium ion binding"/>
    <property type="evidence" value="ECO:0007669"/>
    <property type="project" value="UniProtKB-UniRule"/>
</dbReference>
<dbReference type="AlphaFoldDB" id="A0A7C4I8Q9"/>
<comment type="caution">
    <text evidence="6">The sequence shown here is derived from an EMBL/GenBank/DDBJ whole genome shotgun (WGS) entry which is preliminary data.</text>
</comment>
<keyword evidence="2 4" id="KW-0479">Metal-binding</keyword>
<evidence type="ECO:0000313" key="5">
    <source>
        <dbReference type="EMBL" id="HGL41376.1"/>
    </source>
</evidence>
<evidence type="ECO:0000256" key="2">
    <source>
        <dbReference type="ARBA" id="ARBA00022723"/>
    </source>
</evidence>
<dbReference type="InterPro" id="IPR036424">
    <property type="entry name" value="UPP_synth-like_sf"/>
</dbReference>
<dbReference type="PANTHER" id="PTHR10291:SF43">
    <property type="entry name" value="DEHYDRODOLICHYL DIPHOSPHATE SYNTHASE COMPLEX SUBUNIT DHDDS"/>
    <property type="match status" value="1"/>
</dbReference>
<feature type="binding site" evidence="4">
    <location>
        <position position="88"/>
    </location>
    <ligand>
        <name>substrate</name>
    </ligand>
</feature>
<dbReference type="CDD" id="cd00475">
    <property type="entry name" value="Cis_IPPS"/>
    <property type="match status" value="1"/>
</dbReference>
<evidence type="ECO:0000313" key="6">
    <source>
        <dbReference type="EMBL" id="HGN90892.1"/>
    </source>
</evidence>
<dbReference type="SUPFAM" id="SSF64005">
    <property type="entry name" value="Undecaprenyl diphosphate synthase"/>
    <property type="match status" value="1"/>
</dbReference>
<feature type="binding site" evidence="4">
    <location>
        <position position="228"/>
    </location>
    <ligand>
        <name>Mg(2+)</name>
        <dbReference type="ChEBI" id="CHEBI:18420"/>
    </ligand>
</feature>
<dbReference type="EMBL" id="DTAD01000079">
    <property type="protein sequence ID" value="HGN90892.1"/>
    <property type="molecule type" value="Genomic_DNA"/>
</dbReference>
<comment type="cofactor">
    <cofactor evidence="4">
        <name>Mg(2+)</name>
        <dbReference type="ChEBI" id="CHEBI:18420"/>
    </cofactor>
    <text evidence="4">Binds 2 magnesium ions per subunit.</text>
</comment>